<proteinExistence type="predicted"/>
<sequence>MLPCKPDPVMARHACLPLFVRAVSQSSVCHGSLSLDHHRDTRVGNTCIHQARLKISLTPIQPRHSTRMSDLTSTTRVLIALIGRRLLGTIHNPAVLENVAEINHVFAYLYYEMLEETQHKVKNQVYD</sequence>
<dbReference type="Gramene" id="TRITD1Av1G100640.1">
    <property type="protein sequence ID" value="TRITD1Av1G100640.1"/>
    <property type="gene ID" value="TRITD1Av1G100640"/>
</dbReference>
<dbReference type="EMBL" id="LT934111">
    <property type="protein sequence ID" value="VAH04424.1"/>
    <property type="molecule type" value="Genomic_DNA"/>
</dbReference>
<evidence type="ECO:0000313" key="1">
    <source>
        <dbReference type="EMBL" id="VAH04424.1"/>
    </source>
</evidence>
<dbReference type="AlphaFoldDB" id="A0A9R0Q7T7"/>
<name>A0A9R0Q7T7_TRITD</name>
<reference evidence="1 2" key="1">
    <citation type="submission" date="2017-09" db="EMBL/GenBank/DDBJ databases">
        <authorList>
            <consortium name="International Durum Wheat Genome Sequencing Consortium (IDWGSC)"/>
            <person name="Milanesi L."/>
        </authorList>
    </citation>
    <scope>NUCLEOTIDE SEQUENCE [LARGE SCALE GENOMIC DNA]</scope>
    <source>
        <strain evidence="2">cv. Svevo</strain>
    </source>
</reference>
<accession>A0A9R0Q7T7</accession>
<gene>
    <name evidence="1" type="ORF">TRITD_1Av1G100640</name>
</gene>
<organism evidence="1 2">
    <name type="scientific">Triticum turgidum subsp. durum</name>
    <name type="common">Durum wheat</name>
    <name type="synonym">Triticum durum</name>
    <dbReference type="NCBI Taxonomy" id="4567"/>
    <lineage>
        <taxon>Eukaryota</taxon>
        <taxon>Viridiplantae</taxon>
        <taxon>Streptophyta</taxon>
        <taxon>Embryophyta</taxon>
        <taxon>Tracheophyta</taxon>
        <taxon>Spermatophyta</taxon>
        <taxon>Magnoliopsida</taxon>
        <taxon>Liliopsida</taxon>
        <taxon>Poales</taxon>
        <taxon>Poaceae</taxon>
        <taxon>BOP clade</taxon>
        <taxon>Pooideae</taxon>
        <taxon>Triticodae</taxon>
        <taxon>Triticeae</taxon>
        <taxon>Triticinae</taxon>
        <taxon>Triticum</taxon>
    </lineage>
</organism>
<evidence type="ECO:0000313" key="2">
    <source>
        <dbReference type="Proteomes" id="UP000324705"/>
    </source>
</evidence>
<protein>
    <submittedName>
        <fullName evidence="1">Uncharacterized protein</fullName>
    </submittedName>
</protein>
<dbReference type="Proteomes" id="UP000324705">
    <property type="component" value="Chromosome 1A"/>
</dbReference>
<keyword evidence="2" id="KW-1185">Reference proteome</keyword>